<dbReference type="RefSeq" id="WP_130416289.1">
    <property type="nucleotide sequence ID" value="NZ_SGWX01000001.1"/>
</dbReference>
<evidence type="ECO:0008006" key="4">
    <source>
        <dbReference type="Google" id="ProtNLM"/>
    </source>
</evidence>
<keyword evidence="1" id="KW-1133">Transmembrane helix</keyword>
<accession>A0A4Q7M9F8</accession>
<dbReference type="EMBL" id="SGWX01000001">
    <property type="protein sequence ID" value="RZS62849.1"/>
    <property type="molecule type" value="Genomic_DNA"/>
</dbReference>
<protein>
    <recommendedName>
        <fullName evidence="4">TrbC/VIRB2 family protein</fullName>
    </recommendedName>
</protein>
<name>A0A4Q7M9F8_9MICO</name>
<keyword evidence="1" id="KW-0472">Membrane</keyword>
<feature type="transmembrane region" description="Helical" evidence="1">
    <location>
        <begin position="15"/>
        <end position="31"/>
    </location>
</feature>
<sequence>MFATTGIAGWIETNLVPLILIVIAIGVLWAGNAGNVSKAVTKMGVALVGLLFLGMVLSGKADEISAWLFGLVGGA</sequence>
<dbReference type="AlphaFoldDB" id="A0A4Q7M9F8"/>
<reference evidence="2 3" key="1">
    <citation type="submission" date="2019-02" db="EMBL/GenBank/DDBJ databases">
        <title>Sequencing the genomes of 1000 actinobacteria strains.</title>
        <authorList>
            <person name="Klenk H.-P."/>
        </authorList>
    </citation>
    <scope>NUCLEOTIDE SEQUENCE [LARGE SCALE GENOMIC DNA]</scope>
    <source>
        <strain evidence="2 3">DSM 16932</strain>
    </source>
</reference>
<keyword evidence="1" id="KW-0812">Transmembrane</keyword>
<proteinExistence type="predicted"/>
<comment type="caution">
    <text evidence="2">The sequence shown here is derived from an EMBL/GenBank/DDBJ whole genome shotgun (WGS) entry which is preliminary data.</text>
</comment>
<organism evidence="2 3">
    <name type="scientific">Xylanimonas ulmi</name>
    <dbReference type="NCBI Taxonomy" id="228973"/>
    <lineage>
        <taxon>Bacteria</taxon>
        <taxon>Bacillati</taxon>
        <taxon>Actinomycetota</taxon>
        <taxon>Actinomycetes</taxon>
        <taxon>Micrococcales</taxon>
        <taxon>Promicromonosporaceae</taxon>
        <taxon>Xylanimonas</taxon>
    </lineage>
</organism>
<dbReference type="OrthoDB" id="5147761at2"/>
<keyword evidence="3" id="KW-1185">Reference proteome</keyword>
<dbReference type="Proteomes" id="UP000293852">
    <property type="component" value="Unassembled WGS sequence"/>
</dbReference>
<evidence type="ECO:0000256" key="1">
    <source>
        <dbReference type="SAM" id="Phobius"/>
    </source>
</evidence>
<feature type="transmembrane region" description="Helical" evidence="1">
    <location>
        <begin position="43"/>
        <end position="61"/>
    </location>
</feature>
<evidence type="ECO:0000313" key="2">
    <source>
        <dbReference type="EMBL" id="RZS62849.1"/>
    </source>
</evidence>
<gene>
    <name evidence="2" type="ORF">EV386_3203</name>
</gene>
<evidence type="ECO:0000313" key="3">
    <source>
        <dbReference type="Proteomes" id="UP000293852"/>
    </source>
</evidence>